<dbReference type="InterPro" id="IPR006047">
    <property type="entry name" value="GH13_cat_dom"/>
</dbReference>
<dbReference type="InterPro" id="IPR006046">
    <property type="entry name" value="Alpha_amylase"/>
</dbReference>
<dbReference type="GO" id="GO:0009313">
    <property type="term" value="P:oligosaccharide catabolic process"/>
    <property type="evidence" value="ECO:0007669"/>
    <property type="project" value="TreeGrafter"/>
</dbReference>
<gene>
    <name evidence="12" type="ORF">HNQ08_000240</name>
</gene>
<dbReference type="Proteomes" id="UP000552709">
    <property type="component" value="Unassembled WGS sequence"/>
</dbReference>
<dbReference type="AlphaFoldDB" id="A0A7W8NBJ8"/>
<dbReference type="InterPro" id="IPR013777">
    <property type="entry name" value="A-amylase-like"/>
</dbReference>
<accession>A0A7W8NBJ8</accession>
<dbReference type="Pfam" id="PF00128">
    <property type="entry name" value="Alpha-amylase"/>
    <property type="match status" value="2"/>
</dbReference>
<protein>
    <recommendedName>
        <fullName evidence="9">Alpha-amylase</fullName>
        <ecNumber evidence="9">3.2.1.1</ecNumber>
    </recommendedName>
</protein>
<evidence type="ECO:0000256" key="8">
    <source>
        <dbReference type="RuleBase" id="RU003615"/>
    </source>
</evidence>
<keyword evidence="6 9" id="KW-0119">Carbohydrate metabolism</keyword>
<dbReference type="SUPFAM" id="SSF51445">
    <property type="entry name" value="(Trans)glycosidases"/>
    <property type="match status" value="1"/>
</dbReference>
<keyword evidence="13" id="KW-1185">Reference proteome</keyword>
<keyword evidence="3" id="KW-0479">Metal-binding</keyword>
<keyword evidence="10" id="KW-0732">Signal</keyword>
<keyword evidence="4 9" id="KW-0378">Hydrolase</keyword>
<organism evidence="12 13">
    <name type="scientific">Deinococcus humi</name>
    <dbReference type="NCBI Taxonomy" id="662880"/>
    <lineage>
        <taxon>Bacteria</taxon>
        <taxon>Thermotogati</taxon>
        <taxon>Deinococcota</taxon>
        <taxon>Deinococci</taxon>
        <taxon>Deinococcales</taxon>
        <taxon>Deinococcaceae</taxon>
        <taxon>Deinococcus</taxon>
    </lineage>
</organism>
<dbReference type="PANTHER" id="PTHR10357:SF179">
    <property type="entry name" value="NEUTRAL AND BASIC AMINO ACID TRANSPORT PROTEIN RBAT"/>
    <property type="match status" value="1"/>
</dbReference>
<dbReference type="Gene3D" id="3.20.20.80">
    <property type="entry name" value="Glycosidases"/>
    <property type="match status" value="1"/>
</dbReference>
<evidence type="ECO:0000256" key="6">
    <source>
        <dbReference type="ARBA" id="ARBA00023277"/>
    </source>
</evidence>
<evidence type="ECO:0000256" key="2">
    <source>
        <dbReference type="ARBA" id="ARBA00008061"/>
    </source>
</evidence>
<feature type="chain" id="PRO_5030895219" description="Alpha-amylase" evidence="10">
    <location>
        <begin position="19"/>
        <end position="489"/>
    </location>
</feature>
<evidence type="ECO:0000256" key="9">
    <source>
        <dbReference type="RuleBase" id="RU361134"/>
    </source>
</evidence>
<proteinExistence type="inferred from homology"/>
<evidence type="ECO:0000256" key="1">
    <source>
        <dbReference type="ARBA" id="ARBA00001913"/>
    </source>
</evidence>
<name>A0A7W8NBJ8_9DEIO</name>
<evidence type="ECO:0000313" key="13">
    <source>
        <dbReference type="Proteomes" id="UP000552709"/>
    </source>
</evidence>
<evidence type="ECO:0000256" key="3">
    <source>
        <dbReference type="ARBA" id="ARBA00022723"/>
    </source>
</evidence>
<comment type="catalytic activity">
    <reaction evidence="9">
        <text>Endohydrolysis of (1-&gt;4)-alpha-D-glucosidic linkages in polysaccharides containing three or more (1-&gt;4)-alpha-linked D-glucose units.</text>
        <dbReference type="EC" id="3.2.1.1"/>
    </reaction>
</comment>
<evidence type="ECO:0000259" key="11">
    <source>
        <dbReference type="SMART" id="SM00642"/>
    </source>
</evidence>
<dbReference type="PANTHER" id="PTHR10357">
    <property type="entry name" value="ALPHA-AMYLASE FAMILY MEMBER"/>
    <property type="match status" value="1"/>
</dbReference>
<evidence type="ECO:0000256" key="7">
    <source>
        <dbReference type="ARBA" id="ARBA00023295"/>
    </source>
</evidence>
<dbReference type="SMART" id="SM00642">
    <property type="entry name" value="Aamy"/>
    <property type="match status" value="1"/>
</dbReference>
<comment type="cofactor">
    <cofactor evidence="1">
        <name>Ca(2+)</name>
        <dbReference type="ChEBI" id="CHEBI:29108"/>
    </cofactor>
</comment>
<evidence type="ECO:0000313" key="12">
    <source>
        <dbReference type="EMBL" id="MBB5361169.1"/>
    </source>
</evidence>
<dbReference type="PIRSF" id="PIRSF001024">
    <property type="entry name" value="Alph-amyl_fung"/>
    <property type="match status" value="1"/>
</dbReference>
<evidence type="ECO:0000256" key="5">
    <source>
        <dbReference type="ARBA" id="ARBA00022837"/>
    </source>
</evidence>
<comment type="similarity">
    <text evidence="2 8">Belongs to the glycosyl hydrolase 13 family.</text>
</comment>
<reference evidence="12 13" key="1">
    <citation type="submission" date="2020-08" db="EMBL/GenBank/DDBJ databases">
        <title>Genomic Encyclopedia of Type Strains, Phase IV (KMG-IV): sequencing the most valuable type-strain genomes for metagenomic binning, comparative biology and taxonomic classification.</title>
        <authorList>
            <person name="Goeker M."/>
        </authorList>
    </citation>
    <scope>NUCLEOTIDE SEQUENCE [LARGE SCALE GENOMIC DNA]</scope>
    <source>
        <strain evidence="12 13">DSM 27939</strain>
    </source>
</reference>
<keyword evidence="5" id="KW-0106">Calcium</keyword>
<dbReference type="InterPro" id="IPR017853">
    <property type="entry name" value="GH"/>
</dbReference>
<dbReference type="EC" id="3.2.1.1" evidence="9"/>
<feature type="signal peptide" evidence="10">
    <location>
        <begin position="1"/>
        <end position="18"/>
    </location>
</feature>
<keyword evidence="7 9" id="KW-0326">Glycosidase</keyword>
<dbReference type="EMBL" id="JACHFL010000001">
    <property type="protein sequence ID" value="MBB5361169.1"/>
    <property type="molecule type" value="Genomic_DNA"/>
</dbReference>
<dbReference type="GO" id="GO:0004556">
    <property type="term" value="F:alpha-amylase activity"/>
    <property type="evidence" value="ECO:0007669"/>
    <property type="project" value="UniProtKB-UniRule"/>
</dbReference>
<dbReference type="GO" id="GO:0005509">
    <property type="term" value="F:calcium ion binding"/>
    <property type="evidence" value="ECO:0007669"/>
    <property type="project" value="InterPro"/>
</dbReference>
<dbReference type="PRINTS" id="PR00110">
    <property type="entry name" value="ALPHAAMYLASE"/>
</dbReference>
<dbReference type="RefSeq" id="WP_184127243.1">
    <property type="nucleotide sequence ID" value="NZ_JACHFL010000001.1"/>
</dbReference>
<feature type="domain" description="Glycosyl hydrolase family 13 catalytic" evidence="11">
    <location>
        <begin position="34"/>
        <end position="383"/>
    </location>
</feature>
<comment type="caution">
    <text evidence="12">The sequence shown here is derived from an EMBL/GenBank/DDBJ whole genome shotgun (WGS) entry which is preliminary data.</text>
</comment>
<evidence type="ECO:0000256" key="10">
    <source>
        <dbReference type="SAM" id="SignalP"/>
    </source>
</evidence>
<evidence type="ECO:0000256" key="4">
    <source>
        <dbReference type="ARBA" id="ARBA00022801"/>
    </source>
</evidence>
<sequence>MRKTILLGLLLGSAGAAAQGNMPLSSFEGQVIYQVMPDRFSDGNAANNAGVNRADPRAWHGGDLAGLTQRLPYIKKLGATAVWLTPIYQQQPTNSFDTAPYHGYWPADFRKVDPHFGTLADFGTFVQAAEVEGMRVVLDQVINHYGYLAPAVREHPTWFNGKVECDASRLKDVDCPLAGLPDLKQGNPQVRDLLLGNARFWRDQGVQGFRYDAIKNVDGMFLGDLLADDRAAGIWTLGEWYNADSGTVAEWQRRGFDSLFLFSLQAAMKNSIMSGQGLDSVAAVLSRQGELPRPGEVALFLDNHDVPRFAQGSLFEDVGQARTKYGLRAMMTLRGVPVIWQGTEIAMRGGADPDNRRDMRFEDKWTPQERSVFEVARNAIAVRQASPALSRGTLSLLKTPSSLADRLLLFTREQDGQRVLVAWHGGKERRSYSVRLSSLGLKLDGLELNNGTSAVIPTLFAGQNAKIRVSNGFLHLTLPPEDATAFKLD</sequence>